<evidence type="ECO:0000256" key="7">
    <source>
        <dbReference type="SAM" id="MobiDB-lite"/>
    </source>
</evidence>
<feature type="disulfide bond" description="Redox-active" evidence="6">
    <location>
        <begin position="289"/>
        <end position="292"/>
    </location>
</feature>
<comment type="PTM">
    <text evidence="6">Under oxidizing conditions two disulfide bonds are formed involving the reactive cysteines. Under reducing conditions zinc is bound to the reactive cysteines and the protein is inactive.</text>
</comment>
<keyword evidence="5 6" id="KW-0676">Redox-active center</keyword>
<dbReference type="RefSeq" id="WP_179587092.1">
    <property type="nucleotide sequence ID" value="NZ_JACBYR010000001.1"/>
</dbReference>
<comment type="function">
    <text evidence="6">Redox regulated molecular chaperone. Protects both thermally unfolding and oxidatively damaged proteins from irreversible aggregation. Plays an important role in the bacterial defense system toward oxidative stress.</text>
</comment>
<dbReference type="GO" id="GO:0051082">
    <property type="term" value="F:unfolded protein binding"/>
    <property type="evidence" value="ECO:0007669"/>
    <property type="project" value="UniProtKB-UniRule"/>
</dbReference>
<evidence type="ECO:0000256" key="5">
    <source>
        <dbReference type="ARBA" id="ARBA00023284"/>
    </source>
</evidence>
<dbReference type="PIRSF" id="PIRSF005261">
    <property type="entry name" value="Heat_shock_Hsp33"/>
    <property type="match status" value="1"/>
</dbReference>
<evidence type="ECO:0000313" key="9">
    <source>
        <dbReference type="Proteomes" id="UP000542125"/>
    </source>
</evidence>
<protein>
    <recommendedName>
        <fullName evidence="6">33 kDa chaperonin</fullName>
    </recommendedName>
    <alternativeName>
        <fullName evidence="6">Heat shock protein 33 homolog</fullName>
        <shortName evidence="6">HSP33</shortName>
    </alternativeName>
</protein>
<gene>
    <name evidence="6" type="primary">hslO</name>
    <name evidence="8" type="ORF">FHW18_002709</name>
</gene>
<dbReference type="SUPFAM" id="SSF118352">
    <property type="entry name" value="HSP33 redox switch-like"/>
    <property type="match status" value="1"/>
</dbReference>
<accession>A0A7Y9IVU3</accession>
<dbReference type="Gene3D" id="3.55.30.10">
    <property type="entry name" value="Hsp33 domain"/>
    <property type="match status" value="1"/>
</dbReference>
<sequence>MSDHLKKYLFEGNTVRAEVVAIRDTWQEIQARHDYPPAVQKLLGELVAAAALLAANIKFNGTVVLQLQGDGPIGLIVVECHADLGMRATVKIREGYEVPEDGTLQTLLSPGGNGRFSVVLDPQDRHAGQQPYQGIVAMQGDTVAEVLEHYMATSEQLQTRMWLAADANCTAGLLLQKLPDQGGHSVKPEGDAPSTEGAADADKEADLADTWDRAQHLAETIKPEELLTVTPDTIIRRLYWQETMTAFEPLPVQYRCTCSREKVANVLLRLGQAEVDDIIEEQGRVEVKCDYCVKAFEFDPVDVAELFATESTALRHQSDSRH</sequence>
<comment type="subcellular location">
    <subcellularLocation>
        <location evidence="6">Cytoplasm</location>
    </subcellularLocation>
</comment>
<evidence type="ECO:0000256" key="6">
    <source>
        <dbReference type="HAMAP-Rule" id="MF_00117"/>
    </source>
</evidence>
<dbReference type="GO" id="GO:0044183">
    <property type="term" value="F:protein folding chaperone"/>
    <property type="evidence" value="ECO:0007669"/>
    <property type="project" value="TreeGrafter"/>
</dbReference>
<name>A0A7Y9IVU3_9BURK</name>
<dbReference type="PANTHER" id="PTHR30111">
    <property type="entry name" value="33 KDA CHAPERONIN"/>
    <property type="match status" value="1"/>
</dbReference>
<keyword evidence="9" id="KW-1185">Reference proteome</keyword>
<dbReference type="GO" id="GO:0005737">
    <property type="term" value="C:cytoplasm"/>
    <property type="evidence" value="ECO:0007669"/>
    <property type="project" value="UniProtKB-SubCell"/>
</dbReference>
<dbReference type="Gene3D" id="1.10.287.480">
    <property type="entry name" value="helix hairpin bin"/>
    <property type="match status" value="1"/>
</dbReference>
<dbReference type="InterPro" id="IPR000397">
    <property type="entry name" value="Heat_shock_Hsp33"/>
</dbReference>
<comment type="similarity">
    <text evidence="6">Belongs to the HSP33 family.</text>
</comment>
<dbReference type="AlphaFoldDB" id="A0A7Y9IVU3"/>
<dbReference type="Pfam" id="PF01430">
    <property type="entry name" value="HSP33"/>
    <property type="match status" value="1"/>
</dbReference>
<keyword evidence="3 6" id="KW-1015">Disulfide bond</keyword>
<dbReference type="PANTHER" id="PTHR30111:SF1">
    <property type="entry name" value="33 KDA CHAPERONIN"/>
    <property type="match status" value="1"/>
</dbReference>
<evidence type="ECO:0000256" key="3">
    <source>
        <dbReference type="ARBA" id="ARBA00023157"/>
    </source>
</evidence>
<keyword evidence="1 6" id="KW-0963">Cytoplasm</keyword>
<dbReference type="SUPFAM" id="SSF64397">
    <property type="entry name" value="Hsp33 domain"/>
    <property type="match status" value="1"/>
</dbReference>
<evidence type="ECO:0000256" key="4">
    <source>
        <dbReference type="ARBA" id="ARBA00023186"/>
    </source>
</evidence>
<comment type="caution">
    <text evidence="8">The sequence shown here is derived from an EMBL/GenBank/DDBJ whole genome shotgun (WGS) entry which is preliminary data.</text>
</comment>
<dbReference type="Proteomes" id="UP000542125">
    <property type="component" value="Unassembled WGS sequence"/>
</dbReference>
<reference evidence="8 9" key="1">
    <citation type="submission" date="2020-07" db="EMBL/GenBank/DDBJ databases">
        <title>Genomic Encyclopedia of Type Strains, Phase IV (KMG-V): Genome sequencing to study the core and pangenomes of soil and plant-associated prokaryotes.</title>
        <authorList>
            <person name="Whitman W."/>
        </authorList>
    </citation>
    <scope>NUCLEOTIDE SEQUENCE [LARGE SCALE GENOMIC DNA]</scope>
    <source>
        <strain evidence="8 9">SAS40</strain>
    </source>
</reference>
<dbReference type="Gene3D" id="3.90.1280.10">
    <property type="entry name" value="HSP33 redox switch-like"/>
    <property type="match status" value="1"/>
</dbReference>
<dbReference type="EMBL" id="JACBYR010000001">
    <property type="protein sequence ID" value="NYE83438.1"/>
    <property type="molecule type" value="Genomic_DNA"/>
</dbReference>
<evidence type="ECO:0000256" key="1">
    <source>
        <dbReference type="ARBA" id="ARBA00022490"/>
    </source>
</evidence>
<dbReference type="NCBIfam" id="NF001033">
    <property type="entry name" value="PRK00114.1"/>
    <property type="match status" value="1"/>
</dbReference>
<feature type="region of interest" description="Disordered" evidence="7">
    <location>
        <begin position="180"/>
        <end position="203"/>
    </location>
</feature>
<dbReference type="GO" id="GO:0042026">
    <property type="term" value="P:protein refolding"/>
    <property type="evidence" value="ECO:0007669"/>
    <property type="project" value="TreeGrafter"/>
</dbReference>
<organism evidence="8 9">
    <name type="scientific">Pigmentiphaga litoralis</name>
    <dbReference type="NCBI Taxonomy" id="516702"/>
    <lineage>
        <taxon>Bacteria</taxon>
        <taxon>Pseudomonadati</taxon>
        <taxon>Pseudomonadota</taxon>
        <taxon>Betaproteobacteria</taxon>
        <taxon>Burkholderiales</taxon>
        <taxon>Alcaligenaceae</taxon>
        <taxon>Pigmentiphaga</taxon>
    </lineage>
</organism>
<evidence type="ECO:0000256" key="2">
    <source>
        <dbReference type="ARBA" id="ARBA00022833"/>
    </source>
</evidence>
<dbReference type="InterPro" id="IPR023212">
    <property type="entry name" value="Hsp33_helix_hairpin_bin_dom_sf"/>
</dbReference>
<dbReference type="CDD" id="cd00498">
    <property type="entry name" value="Hsp33"/>
    <property type="match status" value="1"/>
</dbReference>
<dbReference type="HAMAP" id="MF_00117">
    <property type="entry name" value="HslO"/>
    <property type="match status" value="1"/>
</dbReference>
<keyword evidence="4 6" id="KW-0143">Chaperone</keyword>
<proteinExistence type="inferred from homology"/>
<evidence type="ECO:0000313" key="8">
    <source>
        <dbReference type="EMBL" id="NYE83438.1"/>
    </source>
</evidence>
<keyword evidence="2 6" id="KW-0862">Zinc</keyword>
<dbReference type="InterPro" id="IPR016153">
    <property type="entry name" value="Heat_shock_Hsp33_N"/>
</dbReference>
<dbReference type="InterPro" id="IPR016154">
    <property type="entry name" value="Heat_shock_Hsp33_C"/>
</dbReference>
<feature type="disulfide bond" description="Redox-active" evidence="6">
    <location>
        <begin position="256"/>
        <end position="258"/>
    </location>
</feature>